<accession>A0ABS4GYC4</accession>
<dbReference type="Proteomes" id="UP001519273">
    <property type="component" value="Unassembled WGS sequence"/>
</dbReference>
<keyword evidence="3" id="KW-1185">Reference proteome</keyword>
<dbReference type="Gene3D" id="3.20.20.150">
    <property type="entry name" value="Divalent-metal-dependent TIM barrel enzymes"/>
    <property type="match status" value="1"/>
</dbReference>
<proteinExistence type="predicted"/>
<gene>
    <name evidence="2" type="ORF">J2Z20_000127</name>
</gene>
<protein>
    <submittedName>
        <fullName evidence="2">Sugar phosphate isomerase/epimerase</fullName>
    </submittedName>
</protein>
<reference evidence="2 3" key="1">
    <citation type="submission" date="2021-03" db="EMBL/GenBank/DDBJ databases">
        <title>Genomic Encyclopedia of Type Strains, Phase IV (KMG-IV): sequencing the most valuable type-strain genomes for metagenomic binning, comparative biology and taxonomic classification.</title>
        <authorList>
            <person name="Goeker M."/>
        </authorList>
    </citation>
    <scope>NUCLEOTIDE SEQUENCE [LARGE SCALE GENOMIC DNA]</scope>
    <source>
        <strain evidence="2 3">DSM 23491</strain>
    </source>
</reference>
<dbReference type="RefSeq" id="WP_209844390.1">
    <property type="nucleotide sequence ID" value="NZ_CBCRVE010000001.1"/>
</dbReference>
<dbReference type="InterPro" id="IPR013022">
    <property type="entry name" value="Xyl_isomerase-like_TIM-brl"/>
</dbReference>
<evidence type="ECO:0000313" key="3">
    <source>
        <dbReference type="Proteomes" id="UP001519273"/>
    </source>
</evidence>
<organism evidence="2 3">
    <name type="scientific">Paenibacillus sediminis</name>
    <dbReference type="NCBI Taxonomy" id="664909"/>
    <lineage>
        <taxon>Bacteria</taxon>
        <taxon>Bacillati</taxon>
        <taxon>Bacillota</taxon>
        <taxon>Bacilli</taxon>
        <taxon>Bacillales</taxon>
        <taxon>Paenibacillaceae</taxon>
        <taxon>Paenibacillus</taxon>
    </lineage>
</organism>
<name>A0ABS4GYC4_9BACL</name>
<evidence type="ECO:0000313" key="2">
    <source>
        <dbReference type="EMBL" id="MBP1935266.1"/>
    </source>
</evidence>
<dbReference type="PANTHER" id="PTHR12110:SF53">
    <property type="entry name" value="BLR5974 PROTEIN"/>
    <property type="match status" value="1"/>
</dbReference>
<feature type="domain" description="Xylose isomerase-like TIM barrel" evidence="1">
    <location>
        <begin position="26"/>
        <end position="270"/>
    </location>
</feature>
<dbReference type="GO" id="GO:0016853">
    <property type="term" value="F:isomerase activity"/>
    <property type="evidence" value="ECO:0007669"/>
    <property type="project" value="UniProtKB-KW"/>
</dbReference>
<comment type="caution">
    <text evidence="2">The sequence shown here is derived from an EMBL/GenBank/DDBJ whole genome shotgun (WGS) entry which is preliminary data.</text>
</comment>
<evidence type="ECO:0000259" key="1">
    <source>
        <dbReference type="Pfam" id="PF01261"/>
    </source>
</evidence>
<dbReference type="InterPro" id="IPR050312">
    <property type="entry name" value="IolE/XylAMocC-like"/>
</dbReference>
<keyword evidence="2" id="KW-0413">Isomerase</keyword>
<dbReference type="PANTHER" id="PTHR12110">
    <property type="entry name" value="HYDROXYPYRUVATE ISOMERASE"/>
    <property type="match status" value="1"/>
</dbReference>
<sequence length="288" mass="31966">MNISLSMWSVHKYWYNGSWDVLGFLDFAAATKAAGVELLSIFWRDKEKELPLVVEALKRHGLEVVCFCACNNFVLPTAEEREQQLKEITDSIDTAVHLGTRIVRVFSGDQPHDGSISYETGMQYVLEGLSAAAKYAEDNNVVLCLENHGLFAGRSDQVNDIIAAIHSPALRSTFDTGNFLLVGQSPNDAIHELIDNVAHVHVKDLIQVSEKAEGVFDHALGGQLYLSTIAGEGEVDLRFILTELYNNGYDGWLSVEFEGIEEQTEGSIRSIDYTDQLVQEIKATVRAQ</sequence>
<dbReference type="SUPFAM" id="SSF51658">
    <property type="entry name" value="Xylose isomerase-like"/>
    <property type="match status" value="1"/>
</dbReference>
<dbReference type="InterPro" id="IPR036237">
    <property type="entry name" value="Xyl_isomerase-like_sf"/>
</dbReference>
<dbReference type="EMBL" id="JAGGKP010000001">
    <property type="protein sequence ID" value="MBP1935266.1"/>
    <property type="molecule type" value="Genomic_DNA"/>
</dbReference>
<dbReference type="Pfam" id="PF01261">
    <property type="entry name" value="AP_endonuc_2"/>
    <property type="match status" value="1"/>
</dbReference>